<sequence length="209" mass="23318">MKRPWKDVSVPLRDGMVHWPGDPACHIKRVVSMEEGAVCNLTHLSMSAHTGTHMDAPRHFIADGMTMEQMPLEPVIGRCRVFEVDCEDQITADDLRKLKIAPRQRVLFKTRNSTRSWAMDEFDKDFVSIRADAAQYLVEQGVVTVGVDYLSIGGFNKDGVETHQIMLGGGIWVIEGLNLADIKPGYYELIALPLKLEGADGAPCRVVLR</sequence>
<comment type="caution">
    <text evidence="12">The sequence shown here is derived from an EMBL/GenBank/DDBJ whole genome shotgun (WGS) entry which is preliminary data.</text>
</comment>
<evidence type="ECO:0000256" key="4">
    <source>
        <dbReference type="ARBA" id="ARBA00012930"/>
    </source>
</evidence>
<dbReference type="Pfam" id="PF04199">
    <property type="entry name" value="Cyclase"/>
    <property type="match status" value="1"/>
</dbReference>
<evidence type="ECO:0000313" key="13">
    <source>
        <dbReference type="Proteomes" id="UP000590740"/>
    </source>
</evidence>
<protein>
    <recommendedName>
        <fullName evidence="5">Kynurenine formamidase</fullName>
        <ecNumber evidence="4">3.5.1.9</ecNumber>
    </recommendedName>
</protein>
<name>A0A7W7YF15_9BACT</name>
<dbReference type="InterPro" id="IPR037175">
    <property type="entry name" value="KFase_sf"/>
</dbReference>
<dbReference type="GO" id="GO:0004061">
    <property type="term" value="F:arylformamidase activity"/>
    <property type="evidence" value="ECO:0007669"/>
    <property type="project" value="UniProtKB-EC"/>
</dbReference>
<comment type="catalytic activity">
    <reaction evidence="10">
        <text>N-formyl-L-kynurenine + H2O = L-kynurenine + formate + H(+)</text>
        <dbReference type="Rhea" id="RHEA:13009"/>
        <dbReference type="ChEBI" id="CHEBI:15377"/>
        <dbReference type="ChEBI" id="CHEBI:15378"/>
        <dbReference type="ChEBI" id="CHEBI:15740"/>
        <dbReference type="ChEBI" id="CHEBI:57959"/>
        <dbReference type="ChEBI" id="CHEBI:58629"/>
        <dbReference type="EC" id="3.5.1.9"/>
    </reaction>
</comment>
<keyword evidence="7 12" id="KW-0378">Hydrolase</keyword>
<proteinExistence type="predicted"/>
<dbReference type="FunFam" id="3.50.30.50:FF:000001">
    <property type="entry name" value="Kynurenine formamidase"/>
    <property type="match status" value="1"/>
</dbReference>
<dbReference type="AlphaFoldDB" id="A0A7W7YF15"/>
<gene>
    <name evidence="12" type="ORF">HNQ65_004586</name>
</gene>
<dbReference type="InterPro" id="IPR007325">
    <property type="entry name" value="KFase/CYL"/>
</dbReference>
<evidence type="ECO:0000256" key="3">
    <source>
        <dbReference type="ARBA" id="ARBA00011738"/>
    </source>
</evidence>
<evidence type="ECO:0000256" key="2">
    <source>
        <dbReference type="ARBA" id="ARBA00002204"/>
    </source>
</evidence>
<evidence type="ECO:0000256" key="6">
    <source>
        <dbReference type="ARBA" id="ARBA00022723"/>
    </source>
</evidence>
<dbReference type="EMBL" id="JACHIG010000012">
    <property type="protein sequence ID" value="MBB5034978.1"/>
    <property type="molecule type" value="Genomic_DNA"/>
</dbReference>
<evidence type="ECO:0000256" key="11">
    <source>
        <dbReference type="ARBA" id="ARBA00060547"/>
    </source>
</evidence>
<dbReference type="GO" id="GO:0019441">
    <property type="term" value="P:L-tryptophan catabolic process to kynurenine"/>
    <property type="evidence" value="ECO:0007669"/>
    <property type="project" value="InterPro"/>
</dbReference>
<evidence type="ECO:0000256" key="9">
    <source>
        <dbReference type="ARBA" id="ARBA00023079"/>
    </source>
</evidence>
<evidence type="ECO:0000256" key="7">
    <source>
        <dbReference type="ARBA" id="ARBA00022801"/>
    </source>
</evidence>
<keyword evidence="13" id="KW-1185">Reference proteome</keyword>
<dbReference type="PANTHER" id="PTHR31118:SF32">
    <property type="entry name" value="KYNURENINE FORMAMIDASE"/>
    <property type="match status" value="1"/>
</dbReference>
<comment type="subunit">
    <text evidence="3">Homodimer.</text>
</comment>
<dbReference type="SUPFAM" id="SSF102198">
    <property type="entry name" value="Putative cyclase"/>
    <property type="match status" value="1"/>
</dbReference>
<evidence type="ECO:0000313" key="12">
    <source>
        <dbReference type="EMBL" id="MBB5034978.1"/>
    </source>
</evidence>
<dbReference type="GO" id="GO:0046872">
    <property type="term" value="F:metal ion binding"/>
    <property type="evidence" value="ECO:0007669"/>
    <property type="project" value="UniProtKB-KW"/>
</dbReference>
<keyword evidence="9" id="KW-0823">Tryptophan catabolism</keyword>
<organism evidence="12 13">
    <name type="scientific">Prosthecobacter vanneervenii</name>
    <dbReference type="NCBI Taxonomy" id="48466"/>
    <lineage>
        <taxon>Bacteria</taxon>
        <taxon>Pseudomonadati</taxon>
        <taxon>Verrucomicrobiota</taxon>
        <taxon>Verrucomicrobiia</taxon>
        <taxon>Verrucomicrobiales</taxon>
        <taxon>Verrucomicrobiaceae</taxon>
        <taxon>Prosthecobacter</taxon>
    </lineage>
</organism>
<dbReference type="Proteomes" id="UP000590740">
    <property type="component" value="Unassembled WGS sequence"/>
</dbReference>
<evidence type="ECO:0000256" key="10">
    <source>
        <dbReference type="ARBA" id="ARBA00048496"/>
    </source>
</evidence>
<dbReference type="Gene3D" id="3.50.30.50">
    <property type="entry name" value="Putative cyclase"/>
    <property type="match status" value="1"/>
</dbReference>
<dbReference type="EC" id="3.5.1.9" evidence="4"/>
<evidence type="ECO:0000256" key="8">
    <source>
        <dbReference type="ARBA" id="ARBA00022833"/>
    </source>
</evidence>
<dbReference type="RefSeq" id="WP_184343301.1">
    <property type="nucleotide sequence ID" value="NZ_JACHIG010000012.1"/>
</dbReference>
<comment type="pathway">
    <text evidence="11">Amino-acid degradation; L-tryptophan degradation via kynurenine pathway; L-kynurenine from L-tryptophan: step 2/2.</text>
</comment>
<evidence type="ECO:0000256" key="1">
    <source>
        <dbReference type="ARBA" id="ARBA00001947"/>
    </source>
</evidence>
<reference evidence="12 13" key="1">
    <citation type="submission" date="2020-08" db="EMBL/GenBank/DDBJ databases">
        <title>Genomic Encyclopedia of Type Strains, Phase IV (KMG-IV): sequencing the most valuable type-strain genomes for metagenomic binning, comparative biology and taxonomic classification.</title>
        <authorList>
            <person name="Goeker M."/>
        </authorList>
    </citation>
    <scope>NUCLEOTIDE SEQUENCE [LARGE SCALE GENOMIC DNA]</scope>
    <source>
        <strain evidence="12 13">DSM 12252</strain>
    </source>
</reference>
<dbReference type="PANTHER" id="PTHR31118">
    <property type="entry name" value="CYCLASE-LIKE PROTEIN 2"/>
    <property type="match status" value="1"/>
</dbReference>
<accession>A0A7W7YF15</accession>
<comment type="cofactor">
    <cofactor evidence="1">
        <name>Zn(2+)</name>
        <dbReference type="ChEBI" id="CHEBI:29105"/>
    </cofactor>
</comment>
<comment type="function">
    <text evidence="2">Catalyzes the hydrolysis of N-formyl-L-kynurenine to L-kynurenine, the second step in the kynurenine pathway of tryptophan degradation.</text>
</comment>
<evidence type="ECO:0000256" key="5">
    <source>
        <dbReference type="ARBA" id="ARBA00014889"/>
    </source>
</evidence>
<keyword evidence="8" id="KW-0862">Zinc</keyword>
<keyword evidence="6" id="KW-0479">Metal-binding</keyword>